<keyword evidence="3" id="KW-0479">Metal-binding</keyword>
<reference evidence="6 7" key="1">
    <citation type="submission" date="2020-04" db="EMBL/GenBank/DDBJ databases">
        <title>MicrobeNet Type strains.</title>
        <authorList>
            <person name="Nicholson A.C."/>
        </authorList>
    </citation>
    <scope>NUCLEOTIDE SEQUENCE [LARGE SCALE GENOMIC DNA]</scope>
    <source>
        <strain evidence="6 7">CCUG 54536</strain>
    </source>
</reference>
<dbReference type="AlphaFoldDB" id="A0A846ZH66"/>
<dbReference type="GO" id="GO:0030001">
    <property type="term" value="P:metal ion transport"/>
    <property type="evidence" value="ECO:0007669"/>
    <property type="project" value="InterPro"/>
</dbReference>
<evidence type="ECO:0000313" key="7">
    <source>
        <dbReference type="Proteomes" id="UP000590460"/>
    </source>
</evidence>
<dbReference type="Proteomes" id="UP000590460">
    <property type="component" value="Unassembled WGS sequence"/>
</dbReference>
<organism evidence="6 7">
    <name type="scientific">Leuconostoc holzapfelii</name>
    <dbReference type="NCBI Taxonomy" id="434464"/>
    <lineage>
        <taxon>Bacteria</taxon>
        <taxon>Bacillati</taxon>
        <taxon>Bacillota</taxon>
        <taxon>Bacilli</taxon>
        <taxon>Lactobacillales</taxon>
        <taxon>Lactobacillaceae</taxon>
        <taxon>Leuconostoc</taxon>
    </lineage>
</organism>
<protein>
    <submittedName>
        <fullName evidence="6">Zinc ABC transporter solute-binding protein</fullName>
    </submittedName>
</protein>
<keyword evidence="4 5" id="KW-0732">Signal</keyword>
<keyword evidence="2" id="KW-0813">Transport</keyword>
<comment type="subcellular location">
    <subcellularLocation>
        <location evidence="1">Cell envelope</location>
    </subcellularLocation>
</comment>
<feature type="signal peptide" evidence="5">
    <location>
        <begin position="1"/>
        <end position="19"/>
    </location>
</feature>
<dbReference type="Pfam" id="PF01297">
    <property type="entry name" value="ZnuA"/>
    <property type="match status" value="1"/>
</dbReference>
<dbReference type="Gene3D" id="3.40.50.1980">
    <property type="entry name" value="Nitrogenase molybdenum iron protein domain"/>
    <property type="match status" value="2"/>
</dbReference>
<dbReference type="GO" id="GO:0046872">
    <property type="term" value="F:metal ion binding"/>
    <property type="evidence" value="ECO:0007669"/>
    <property type="project" value="UniProtKB-KW"/>
</dbReference>
<dbReference type="GO" id="GO:0030313">
    <property type="term" value="C:cell envelope"/>
    <property type="evidence" value="ECO:0007669"/>
    <property type="project" value="UniProtKB-SubCell"/>
</dbReference>
<gene>
    <name evidence="6" type="ORF">HF966_04765</name>
</gene>
<sequence length="294" mass="32025">MKKLIALMAIIIIAVVGFAAFKGNDTTKKHTDKISIITSTDFYAELAQTVVGSHGTASAIIKSANISPEDYEPTTTVAKKVNGTDIVIANGLGYDAWLTKLAKSSHNSQLVEVGENVLHDKMGQNPHLWNDPETMIKTANYLADLLAKKDPAHQADYKANAKKYIASLQPITTLVAQLKAKANHQVVAQTEPVFEYMLTAMGYQVMDQDFSEAIEEGNDPSPAVLSALKDAITSHKIAFIVNNKQTTSSTVTNIINLAKDNHVPVINVTETIPNGEHYVSWKLAELKQIQAIDQ</sequence>
<evidence type="ECO:0000256" key="4">
    <source>
        <dbReference type="ARBA" id="ARBA00022729"/>
    </source>
</evidence>
<comment type="caution">
    <text evidence="6">The sequence shown here is derived from an EMBL/GenBank/DDBJ whole genome shotgun (WGS) entry which is preliminary data.</text>
</comment>
<evidence type="ECO:0000256" key="2">
    <source>
        <dbReference type="ARBA" id="ARBA00022448"/>
    </source>
</evidence>
<dbReference type="SUPFAM" id="SSF53807">
    <property type="entry name" value="Helical backbone' metal receptor"/>
    <property type="match status" value="1"/>
</dbReference>
<evidence type="ECO:0000256" key="5">
    <source>
        <dbReference type="SAM" id="SignalP"/>
    </source>
</evidence>
<proteinExistence type="predicted"/>
<dbReference type="InterPro" id="IPR050492">
    <property type="entry name" value="Bact_metal-bind_prot9"/>
</dbReference>
<evidence type="ECO:0000256" key="3">
    <source>
        <dbReference type="ARBA" id="ARBA00022723"/>
    </source>
</evidence>
<dbReference type="PANTHER" id="PTHR42953">
    <property type="entry name" value="HIGH-AFFINITY ZINC UPTAKE SYSTEM PROTEIN ZNUA-RELATED"/>
    <property type="match status" value="1"/>
</dbReference>
<dbReference type="PANTHER" id="PTHR42953:SF1">
    <property type="entry name" value="METAL-BINDING PROTEIN HI_0362-RELATED"/>
    <property type="match status" value="1"/>
</dbReference>
<evidence type="ECO:0000313" key="6">
    <source>
        <dbReference type="EMBL" id="NKZ18482.1"/>
    </source>
</evidence>
<feature type="chain" id="PRO_5033009994" evidence="5">
    <location>
        <begin position="20"/>
        <end position="294"/>
    </location>
</feature>
<dbReference type="InterPro" id="IPR006127">
    <property type="entry name" value="ZnuA-like"/>
</dbReference>
<dbReference type="RefSeq" id="WP_168676700.1">
    <property type="nucleotide sequence ID" value="NZ_BPKV01000005.1"/>
</dbReference>
<name>A0A846ZH66_9LACO</name>
<evidence type="ECO:0000256" key="1">
    <source>
        <dbReference type="ARBA" id="ARBA00004196"/>
    </source>
</evidence>
<dbReference type="EMBL" id="JAAXPO010000004">
    <property type="protein sequence ID" value="NKZ18482.1"/>
    <property type="molecule type" value="Genomic_DNA"/>
</dbReference>
<accession>A0A846ZH66</accession>